<dbReference type="InterPro" id="IPR036259">
    <property type="entry name" value="MFS_trans_sf"/>
</dbReference>
<proteinExistence type="predicted"/>
<keyword evidence="3 6" id="KW-1133">Transmembrane helix</keyword>
<dbReference type="InterPro" id="IPR020846">
    <property type="entry name" value="MFS_dom"/>
</dbReference>
<keyword evidence="9" id="KW-1185">Reference proteome</keyword>
<keyword evidence="2 6" id="KW-0812">Transmembrane</keyword>
<dbReference type="SUPFAM" id="SSF103473">
    <property type="entry name" value="MFS general substrate transporter"/>
    <property type="match status" value="1"/>
</dbReference>
<gene>
    <name evidence="8" type="ORF">H0G86_011901</name>
</gene>
<feature type="transmembrane region" description="Helical" evidence="6">
    <location>
        <begin position="225"/>
        <end position="243"/>
    </location>
</feature>
<feature type="transmembrane region" description="Helical" evidence="6">
    <location>
        <begin position="158"/>
        <end position="184"/>
    </location>
</feature>
<accession>A0A8G0LRH6</accession>
<feature type="transmembrane region" description="Helical" evidence="6">
    <location>
        <begin position="403"/>
        <end position="422"/>
    </location>
</feature>
<feature type="transmembrane region" description="Helical" evidence="6">
    <location>
        <begin position="134"/>
        <end position="152"/>
    </location>
</feature>
<feature type="transmembrane region" description="Helical" evidence="6">
    <location>
        <begin position="476"/>
        <end position="497"/>
    </location>
</feature>
<feature type="transmembrane region" description="Helical" evidence="6">
    <location>
        <begin position="196"/>
        <end position="219"/>
    </location>
</feature>
<keyword evidence="4 6" id="KW-0472">Membrane</keyword>
<dbReference type="InterPro" id="IPR011701">
    <property type="entry name" value="MFS"/>
</dbReference>
<dbReference type="GO" id="GO:0000329">
    <property type="term" value="C:fungal-type vacuole membrane"/>
    <property type="evidence" value="ECO:0007669"/>
    <property type="project" value="TreeGrafter"/>
</dbReference>
<feature type="transmembrane region" description="Helical" evidence="6">
    <location>
        <begin position="434"/>
        <end position="455"/>
    </location>
</feature>
<sequence length="571" mass="62084">MDKEQQTRDEESRQGLLQDQECEEFELNDNSQDSTSSSSSRYDHESKKNQPDDKGPRYHLSSSRLALLVIAILMSNFSAAVDTGLSASTHTAVASAFRHTNLSSWPVNSFVVASMTVQPLYGRASDIVGRKAPYCIASALFAAGIVLSSFALNWEMLILARALCGLGSAGVTTMGSVVLTDAVGLANRGYYQSINYAVYGGGAALGSAFGGAIVQQLGWDWVYKTQIPISSLSLVLLCCLIPAQHGTVKQNFGQSRLQAIFREFDWRGSACLMLTLICLFVFLTLGGNVYPWTHSLILIIGLLTLVLAAAFVFVERHAVRPVLPLYLLIQFPACNIMVTGFLTSFINYSVLFNTTLFFQTVHLDSGQDAGFRLLVPSISFTVASCATGFIIARRGSPELTLQLGQGFLFVGTLGLVLMAAMFRTLSMPGWLYNIMLIFPIVGVGILASSTVLALLNVTPSRDQAVANGGLIMLRSLGIFISTAFSTTVLQNIFLASINLDQYDEQQKKIIETVRQEAGELLSVEEPLKTQIVLSYQQAFTAVYALCAIDAIILIICLWRVRVGGFNKGQSK</sequence>
<feature type="compositionally biased region" description="Low complexity" evidence="5">
    <location>
        <begin position="29"/>
        <end position="40"/>
    </location>
</feature>
<dbReference type="EMBL" id="CP075870">
    <property type="protein sequence ID" value="QYT05005.1"/>
    <property type="molecule type" value="Genomic_DNA"/>
</dbReference>
<dbReference type="PANTHER" id="PTHR23501">
    <property type="entry name" value="MAJOR FACILITATOR SUPERFAMILY"/>
    <property type="match status" value="1"/>
</dbReference>
<evidence type="ECO:0000256" key="2">
    <source>
        <dbReference type="ARBA" id="ARBA00022692"/>
    </source>
</evidence>
<feature type="compositionally biased region" description="Basic and acidic residues" evidence="5">
    <location>
        <begin position="1"/>
        <end position="13"/>
    </location>
</feature>
<feature type="transmembrane region" description="Helical" evidence="6">
    <location>
        <begin position="264"/>
        <end position="286"/>
    </location>
</feature>
<evidence type="ECO:0000256" key="4">
    <source>
        <dbReference type="ARBA" id="ARBA00023136"/>
    </source>
</evidence>
<dbReference type="Proteomes" id="UP000826661">
    <property type="component" value="Chromosome VII"/>
</dbReference>
<evidence type="ECO:0000313" key="9">
    <source>
        <dbReference type="Proteomes" id="UP000826661"/>
    </source>
</evidence>
<feature type="domain" description="Major facilitator superfamily (MFS) profile" evidence="7">
    <location>
        <begin position="68"/>
        <end position="561"/>
    </location>
</feature>
<evidence type="ECO:0000313" key="8">
    <source>
        <dbReference type="EMBL" id="QYT05005.1"/>
    </source>
</evidence>
<evidence type="ECO:0000256" key="1">
    <source>
        <dbReference type="ARBA" id="ARBA00004141"/>
    </source>
</evidence>
<feature type="compositionally biased region" description="Basic and acidic residues" evidence="5">
    <location>
        <begin position="41"/>
        <end position="56"/>
    </location>
</feature>
<dbReference type="Pfam" id="PF07690">
    <property type="entry name" value="MFS_1"/>
    <property type="match status" value="1"/>
</dbReference>
<evidence type="ECO:0000256" key="3">
    <source>
        <dbReference type="ARBA" id="ARBA00022989"/>
    </source>
</evidence>
<dbReference type="PANTHER" id="PTHR23501:SF67">
    <property type="entry name" value="MFS MULTIDRUG EFFLUX TRANSPORTER (EUROFUNG)"/>
    <property type="match status" value="1"/>
</dbReference>
<dbReference type="AlphaFoldDB" id="A0A8G0LRH6"/>
<evidence type="ECO:0000256" key="5">
    <source>
        <dbReference type="SAM" id="MobiDB-lite"/>
    </source>
</evidence>
<dbReference type="GO" id="GO:0015174">
    <property type="term" value="F:basic amino acid transmembrane transporter activity"/>
    <property type="evidence" value="ECO:0007669"/>
    <property type="project" value="TreeGrafter"/>
</dbReference>
<feature type="transmembrane region" description="Helical" evidence="6">
    <location>
        <begin position="292"/>
        <end position="313"/>
    </location>
</feature>
<evidence type="ECO:0000259" key="7">
    <source>
        <dbReference type="PROSITE" id="PS50850"/>
    </source>
</evidence>
<dbReference type="Gene3D" id="1.20.1250.20">
    <property type="entry name" value="MFS general substrate transporter like domains"/>
    <property type="match status" value="1"/>
</dbReference>
<feature type="region of interest" description="Disordered" evidence="5">
    <location>
        <begin position="1"/>
        <end position="58"/>
    </location>
</feature>
<protein>
    <submittedName>
        <fullName evidence="8">L-asparaginase</fullName>
    </submittedName>
</protein>
<feature type="transmembrane region" description="Helical" evidence="6">
    <location>
        <begin position="325"/>
        <end position="350"/>
    </location>
</feature>
<organism evidence="8 9">
    <name type="scientific">Trichoderma simmonsii</name>
    <dbReference type="NCBI Taxonomy" id="1491479"/>
    <lineage>
        <taxon>Eukaryota</taxon>
        <taxon>Fungi</taxon>
        <taxon>Dikarya</taxon>
        <taxon>Ascomycota</taxon>
        <taxon>Pezizomycotina</taxon>
        <taxon>Sordariomycetes</taxon>
        <taxon>Hypocreomycetidae</taxon>
        <taxon>Hypocreales</taxon>
        <taxon>Hypocreaceae</taxon>
        <taxon>Trichoderma</taxon>
    </lineage>
</organism>
<name>A0A8G0LRH6_9HYPO</name>
<evidence type="ECO:0000256" key="6">
    <source>
        <dbReference type="SAM" id="Phobius"/>
    </source>
</evidence>
<dbReference type="PROSITE" id="PS50850">
    <property type="entry name" value="MFS"/>
    <property type="match status" value="1"/>
</dbReference>
<comment type="subcellular location">
    <subcellularLocation>
        <location evidence="1">Membrane</location>
        <topology evidence="1">Multi-pass membrane protein</topology>
    </subcellularLocation>
</comment>
<reference evidence="8 9" key="1">
    <citation type="journal article" date="2021" name="BMC Genomics">
        <title>Telomere-to-telomere genome assembly of asparaginase-producing Trichoderma simmonsii.</title>
        <authorList>
            <person name="Chung D."/>
            <person name="Kwon Y.M."/>
            <person name="Yang Y."/>
        </authorList>
    </citation>
    <scope>NUCLEOTIDE SEQUENCE [LARGE SCALE GENOMIC DNA]</scope>
    <source>
        <strain evidence="8 9">GH-Sj1</strain>
    </source>
</reference>
<feature type="transmembrane region" description="Helical" evidence="6">
    <location>
        <begin position="541"/>
        <end position="560"/>
    </location>
</feature>
<feature type="transmembrane region" description="Helical" evidence="6">
    <location>
        <begin position="370"/>
        <end position="391"/>
    </location>
</feature>